<name>A0A1E4R6R2_9BACI</name>
<sequence length="128" mass="14416">MKRILQGFFLLMFAIVVISWLIVEKQPSPIPVSFSNSPTYAEEFSEKLQVTNFTQKIIQAIRKAGYSPDSTVGYLVDSPNHQIITIQLHDGSEIEKSTESEIQSIINELANEDNMGAFIVNVELLEIK</sequence>
<dbReference type="Proteomes" id="UP000094784">
    <property type="component" value="Unassembled WGS sequence"/>
</dbReference>
<reference evidence="2 3" key="1">
    <citation type="submission" date="2016-09" db="EMBL/GenBank/DDBJ databases">
        <title>Draft genome sequence of the soil isolate, Lysinibacillus fusiformis M5, a potential hypoxanthine producer.</title>
        <authorList>
            <person name="Gallegos-Monterrosa R."/>
            <person name="Maroti G."/>
            <person name="Balint B."/>
            <person name="Kovacs A.T."/>
        </authorList>
    </citation>
    <scope>NUCLEOTIDE SEQUENCE [LARGE SCALE GENOMIC DNA]</scope>
    <source>
        <strain evidence="2 3">M5</strain>
    </source>
</reference>
<evidence type="ECO:0000313" key="2">
    <source>
        <dbReference type="EMBL" id="ODV56058.1"/>
    </source>
</evidence>
<dbReference type="AlphaFoldDB" id="A0A1E4R6R2"/>
<feature type="transmembrane region" description="Helical" evidence="1">
    <location>
        <begin position="7"/>
        <end position="23"/>
    </location>
</feature>
<dbReference type="EMBL" id="MECQ01000001">
    <property type="protein sequence ID" value="ODV56058.1"/>
    <property type="molecule type" value="Genomic_DNA"/>
</dbReference>
<gene>
    <name evidence="2" type="ORF">BG258_09150</name>
</gene>
<dbReference type="RefSeq" id="WP_069481078.1">
    <property type="nucleotide sequence ID" value="NZ_KV766182.1"/>
</dbReference>
<keyword evidence="1" id="KW-0812">Transmembrane</keyword>
<comment type="caution">
    <text evidence="2">The sequence shown here is derived from an EMBL/GenBank/DDBJ whole genome shotgun (WGS) entry which is preliminary data.</text>
</comment>
<proteinExistence type="predicted"/>
<organism evidence="2 3">
    <name type="scientific">Lysinibacillus fusiformis</name>
    <dbReference type="NCBI Taxonomy" id="28031"/>
    <lineage>
        <taxon>Bacteria</taxon>
        <taxon>Bacillati</taxon>
        <taxon>Bacillota</taxon>
        <taxon>Bacilli</taxon>
        <taxon>Bacillales</taxon>
        <taxon>Bacillaceae</taxon>
        <taxon>Lysinibacillus</taxon>
    </lineage>
</organism>
<accession>A0A1E4R6R2</accession>
<evidence type="ECO:0000313" key="3">
    <source>
        <dbReference type="Proteomes" id="UP000094784"/>
    </source>
</evidence>
<keyword evidence="1" id="KW-1133">Transmembrane helix</keyword>
<protein>
    <submittedName>
        <fullName evidence="2">Uncharacterized protein</fullName>
    </submittedName>
</protein>
<evidence type="ECO:0000256" key="1">
    <source>
        <dbReference type="SAM" id="Phobius"/>
    </source>
</evidence>
<dbReference type="OrthoDB" id="2734460at2"/>
<keyword evidence="1" id="KW-0472">Membrane</keyword>